<organism evidence="12 13">
    <name type="scientific">Apis mellifera</name>
    <name type="common">Honeybee</name>
    <dbReference type="NCBI Taxonomy" id="7460"/>
    <lineage>
        <taxon>Eukaryota</taxon>
        <taxon>Metazoa</taxon>
        <taxon>Ecdysozoa</taxon>
        <taxon>Arthropoda</taxon>
        <taxon>Hexapoda</taxon>
        <taxon>Insecta</taxon>
        <taxon>Pterygota</taxon>
        <taxon>Neoptera</taxon>
        <taxon>Endopterygota</taxon>
        <taxon>Hymenoptera</taxon>
        <taxon>Apocrita</taxon>
        <taxon>Aculeata</taxon>
        <taxon>Apoidea</taxon>
        <taxon>Anthophila</taxon>
        <taxon>Apidae</taxon>
        <taxon>Apis</taxon>
    </lineage>
</organism>
<dbReference type="InterPro" id="IPR011332">
    <property type="entry name" value="Ribosomal_zn-bd"/>
</dbReference>
<evidence type="ECO:0000313" key="11">
    <source>
        <dbReference type="EnsemblMetazoa" id="XP_396842"/>
    </source>
</evidence>
<keyword evidence="4 13" id="KW-0689">Ribosomal protein</keyword>
<dbReference type="CTD" id="64983"/>
<comment type="similarity">
    <text evidence="2">Belongs to the bacterial ribosomal protein bL32 family.</text>
</comment>
<dbReference type="SUPFAM" id="SSF57829">
    <property type="entry name" value="Zn-binding ribosomal proteins"/>
    <property type="match status" value="1"/>
</dbReference>
<proteinExistence type="inferred from homology"/>
<dbReference type="PANTHER" id="PTHR21026:SF2">
    <property type="entry name" value="LARGE RIBOSOMAL SUBUNIT PROTEIN BL32M"/>
    <property type="match status" value="1"/>
</dbReference>
<evidence type="ECO:0000256" key="4">
    <source>
        <dbReference type="ARBA" id="ARBA00022980"/>
    </source>
</evidence>
<feature type="region of interest" description="Disordered" evidence="10">
    <location>
        <begin position="185"/>
        <end position="210"/>
    </location>
</feature>
<evidence type="ECO:0000256" key="8">
    <source>
        <dbReference type="ARBA" id="ARBA00042577"/>
    </source>
</evidence>
<evidence type="ECO:0000313" key="13">
    <source>
        <dbReference type="RefSeq" id="XP_396842.4"/>
    </source>
</evidence>
<dbReference type="GO" id="GO:0006412">
    <property type="term" value="P:translation"/>
    <property type="evidence" value="ECO:0007669"/>
    <property type="project" value="InterPro"/>
</dbReference>
<name>A0A7M7R8S5_APIME</name>
<dbReference type="InterPro" id="IPR051991">
    <property type="entry name" value="Mitoribosomal_protein_bL32"/>
</dbReference>
<reference evidence="13" key="2">
    <citation type="submission" date="2025-04" db="UniProtKB">
        <authorList>
            <consortium name="RefSeq"/>
        </authorList>
    </citation>
    <scope>IDENTIFICATION</scope>
    <source>
        <strain evidence="13">DH4</strain>
        <tissue evidence="13">Whole body</tissue>
    </source>
</reference>
<dbReference type="EnsemblMetazoa" id="XM_396842">
    <property type="protein sequence ID" value="XP_396842"/>
    <property type="gene ID" value="LOC413398"/>
</dbReference>
<reference evidence="11" key="1">
    <citation type="submission" date="2021-01" db="UniProtKB">
        <authorList>
            <consortium name="EnsemblMetazoa"/>
        </authorList>
    </citation>
    <scope>IDENTIFICATION</scope>
    <source>
        <strain evidence="11">DH4</strain>
    </source>
</reference>
<dbReference type="GeneID" id="413398"/>
<dbReference type="GO" id="GO:0003735">
    <property type="term" value="F:structural constituent of ribosome"/>
    <property type="evidence" value="ECO:0007669"/>
    <property type="project" value="TreeGrafter"/>
</dbReference>
<gene>
    <name evidence="13" type="primary">LOC413398</name>
    <name evidence="11" type="synonym">413398</name>
</gene>
<comment type="subcellular location">
    <subcellularLocation>
        <location evidence="1">Mitochondrion</location>
    </subcellularLocation>
</comment>
<dbReference type="OMA" id="VLCPHCY"/>
<evidence type="ECO:0000256" key="1">
    <source>
        <dbReference type="ARBA" id="ARBA00004173"/>
    </source>
</evidence>
<keyword evidence="6" id="KW-0687">Ribonucleoprotein</keyword>
<evidence type="ECO:0000256" key="7">
    <source>
        <dbReference type="ARBA" id="ARBA00039935"/>
    </source>
</evidence>
<evidence type="ECO:0000256" key="5">
    <source>
        <dbReference type="ARBA" id="ARBA00023128"/>
    </source>
</evidence>
<evidence type="ECO:0000256" key="2">
    <source>
        <dbReference type="ARBA" id="ARBA00008560"/>
    </source>
</evidence>
<evidence type="ECO:0000313" key="12">
    <source>
        <dbReference type="Proteomes" id="UP000005203"/>
    </source>
</evidence>
<dbReference type="Proteomes" id="UP000005203">
    <property type="component" value="Linkage group LG12"/>
</dbReference>
<comment type="function">
    <text evidence="9">Component of the mitochondrial large ribosomal subunit (mt-LSU). The mitochondrial ribosome (mitoribosome) is a large ribonucleoprotein complex responsible for the synthesis of proteins inside mitochondria.</text>
</comment>
<dbReference type="PANTHER" id="PTHR21026">
    <property type="entry name" value="39S RIBOSOMAL PROTEIN L32, MITOCHONDRIAL"/>
    <property type="match status" value="1"/>
</dbReference>
<dbReference type="KEGG" id="ame:413398"/>
<dbReference type="AlphaFoldDB" id="A0A7M7R8S5"/>
<dbReference type="RefSeq" id="XP_396842.4">
    <property type="nucleotide sequence ID" value="XM_396842.7"/>
</dbReference>
<keyword evidence="3" id="KW-0809">Transit peptide</keyword>
<accession>A0A7M7R8S5</accession>
<dbReference type="OrthoDB" id="2014905at2759"/>
<evidence type="ECO:0000256" key="10">
    <source>
        <dbReference type="SAM" id="MobiDB-lite"/>
    </source>
</evidence>
<accession>A0A8B9B078</accession>
<keyword evidence="5" id="KW-0496">Mitochondrion</keyword>
<feature type="compositionally biased region" description="Basic and acidic residues" evidence="10">
    <location>
        <begin position="185"/>
        <end position="198"/>
    </location>
</feature>
<evidence type="ECO:0000256" key="9">
    <source>
        <dbReference type="ARBA" id="ARBA00045766"/>
    </source>
</evidence>
<evidence type="ECO:0000256" key="6">
    <source>
        <dbReference type="ARBA" id="ARBA00023274"/>
    </source>
</evidence>
<protein>
    <recommendedName>
        <fullName evidence="7">Large ribosomal subunit protein bL32m</fullName>
    </recommendedName>
    <alternativeName>
        <fullName evidence="8">39S ribosomal protein L32, mitochondrial</fullName>
    </alternativeName>
</protein>
<dbReference type="GO" id="GO:0005762">
    <property type="term" value="C:mitochondrial large ribosomal subunit"/>
    <property type="evidence" value="ECO:0007669"/>
    <property type="project" value="TreeGrafter"/>
</dbReference>
<accession>A0A8U1I1C1</accession>
<keyword evidence="12" id="KW-1185">Reference proteome</keyword>
<sequence>MANNIFNRLYHVFKTFDQVINIILGHNFPSNLYVIECNSVKQIQSINFPGQSLKDILNNAILWAVPKKRRTIEKRLCRRFGIPELHWKPHVPKTNILMCRKCGHDYEAGTLCGYCYEIVKKETEIMQQAIQDSLGLKPVEQDVIVLYEGEKEQYEDNFWKKQRIVELHKKRPDWFNPNLLQPTTKEEFDSEKEKRKLESSLNLEENIKNN</sequence>
<evidence type="ECO:0000256" key="3">
    <source>
        <dbReference type="ARBA" id="ARBA00022946"/>
    </source>
</evidence>